<feature type="compositionally biased region" description="Basic and acidic residues" evidence="1">
    <location>
        <begin position="1"/>
        <end position="11"/>
    </location>
</feature>
<gene>
    <name evidence="2" type="ORF">CIPAW_07G019400</name>
    <name evidence="3" type="ORF">I3842_07G020000</name>
</gene>
<evidence type="ECO:0000313" key="2">
    <source>
        <dbReference type="EMBL" id="KAG6646612.1"/>
    </source>
</evidence>
<evidence type="ECO:0000256" key="1">
    <source>
        <dbReference type="SAM" id="MobiDB-lite"/>
    </source>
</evidence>
<accession>A0A8T1Q0T0</accession>
<reference evidence="2" key="1">
    <citation type="submission" date="2020-12" db="EMBL/GenBank/DDBJ databases">
        <title>WGS assembly of Carya illinoinensis cv. Pawnee.</title>
        <authorList>
            <person name="Platts A."/>
            <person name="Shu S."/>
            <person name="Wright S."/>
            <person name="Barry K."/>
            <person name="Edger P."/>
            <person name="Pires J.C."/>
            <person name="Schmutz J."/>
        </authorList>
    </citation>
    <scope>NUCLEOTIDE SEQUENCE</scope>
    <source>
        <tissue evidence="2">Leaf</tissue>
    </source>
</reference>
<keyword evidence="4" id="KW-1185">Reference proteome</keyword>
<protein>
    <submittedName>
        <fullName evidence="2">Uncharacterized protein</fullName>
    </submittedName>
</protein>
<dbReference type="EMBL" id="CM031831">
    <property type="protein sequence ID" value="KAG6702171.1"/>
    <property type="molecule type" value="Genomic_DNA"/>
</dbReference>
<dbReference type="Proteomes" id="UP000811246">
    <property type="component" value="Chromosome 7"/>
</dbReference>
<evidence type="ECO:0000313" key="4">
    <source>
        <dbReference type="Proteomes" id="UP000811609"/>
    </source>
</evidence>
<dbReference type="Proteomes" id="UP000811609">
    <property type="component" value="Chromosome 7"/>
</dbReference>
<dbReference type="AlphaFoldDB" id="A0A8T1Q0T0"/>
<name>A0A8T1Q0T0_CARIL</name>
<reference evidence="3" key="2">
    <citation type="submission" date="2021-01" db="EMBL/GenBank/DDBJ databases">
        <authorList>
            <person name="Lovell J.T."/>
            <person name="Bentley N."/>
            <person name="Bhattarai G."/>
            <person name="Jenkins J.W."/>
            <person name="Sreedasyam A."/>
            <person name="Alarcon Y."/>
            <person name="Bock C."/>
            <person name="Boston L."/>
            <person name="Carlson J."/>
            <person name="Cervantes K."/>
            <person name="Clermont K."/>
            <person name="Krom N."/>
            <person name="Kubenka K."/>
            <person name="Mamidi S."/>
            <person name="Mattison C."/>
            <person name="Monteros M."/>
            <person name="Pisani C."/>
            <person name="Plott C."/>
            <person name="Rajasekar S."/>
            <person name="Rhein H.S."/>
            <person name="Rohla C."/>
            <person name="Song M."/>
            <person name="Hilaire R.S."/>
            <person name="Shu S."/>
            <person name="Wells L."/>
            <person name="Wang X."/>
            <person name="Webber J."/>
            <person name="Heerema R.J."/>
            <person name="Klein P."/>
            <person name="Conner P."/>
            <person name="Grauke L."/>
            <person name="Grimwood J."/>
            <person name="Schmutz J."/>
            <person name="Randall J.J."/>
        </authorList>
    </citation>
    <scope>NUCLEOTIDE SEQUENCE</scope>
    <source>
        <tissue evidence="3">Leaf</tissue>
    </source>
</reference>
<feature type="region of interest" description="Disordered" evidence="1">
    <location>
        <begin position="1"/>
        <end position="40"/>
    </location>
</feature>
<dbReference type="EMBL" id="CM031815">
    <property type="protein sequence ID" value="KAG6646612.1"/>
    <property type="molecule type" value="Genomic_DNA"/>
</dbReference>
<sequence length="119" mass="13579">MSGKKTFESSRKKEKKGQTFQCLREEAHPRRLSPGRLSRQANARTAPKLLATCNANSGILSVSWSHRHHLVTPSRYVYEIASYPWNVGYYTHMVMAGYWVGPDPDDGWGFVEAFVNQTF</sequence>
<comment type="caution">
    <text evidence="2">The sequence shown here is derived from an EMBL/GenBank/DDBJ whole genome shotgun (WGS) entry which is preliminary data.</text>
</comment>
<evidence type="ECO:0000313" key="3">
    <source>
        <dbReference type="EMBL" id="KAG6702171.1"/>
    </source>
</evidence>
<proteinExistence type="predicted"/>
<organism evidence="2 4">
    <name type="scientific">Carya illinoinensis</name>
    <name type="common">Pecan</name>
    <dbReference type="NCBI Taxonomy" id="32201"/>
    <lineage>
        <taxon>Eukaryota</taxon>
        <taxon>Viridiplantae</taxon>
        <taxon>Streptophyta</taxon>
        <taxon>Embryophyta</taxon>
        <taxon>Tracheophyta</taxon>
        <taxon>Spermatophyta</taxon>
        <taxon>Magnoliopsida</taxon>
        <taxon>eudicotyledons</taxon>
        <taxon>Gunneridae</taxon>
        <taxon>Pentapetalae</taxon>
        <taxon>rosids</taxon>
        <taxon>fabids</taxon>
        <taxon>Fagales</taxon>
        <taxon>Juglandaceae</taxon>
        <taxon>Carya</taxon>
    </lineage>
</organism>